<dbReference type="Pfam" id="PF13714">
    <property type="entry name" value="PEP_mutase"/>
    <property type="match status" value="1"/>
</dbReference>
<dbReference type="GO" id="GO:0046872">
    <property type="term" value="F:metal ion binding"/>
    <property type="evidence" value="ECO:0007669"/>
    <property type="project" value="UniProtKB-KW"/>
</dbReference>
<evidence type="ECO:0000313" key="2">
    <source>
        <dbReference type="EMBL" id="GLR73090.1"/>
    </source>
</evidence>
<dbReference type="InterPro" id="IPR039556">
    <property type="entry name" value="ICL/PEPM"/>
</dbReference>
<keyword evidence="1" id="KW-0479">Metal-binding</keyword>
<evidence type="ECO:0000313" key="3">
    <source>
        <dbReference type="Proteomes" id="UP001156601"/>
    </source>
</evidence>
<evidence type="ECO:0008006" key="4">
    <source>
        <dbReference type="Google" id="ProtNLM"/>
    </source>
</evidence>
<reference evidence="2" key="2">
    <citation type="submission" date="2023-01" db="EMBL/GenBank/DDBJ databases">
        <title>Draft genome sequence of Agaribacter marinus strain NBRC 110023.</title>
        <authorList>
            <person name="Sun Q."/>
            <person name="Mori K."/>
        </authorList>
    </citation>
    <scope>NUCLEOTIDE SEQUENCE</scope>
    <source>
        <strain evidence="2">NBRC 110023</strain>
    </source>
</reference>
<sequence>MNNVNFEQFKQLHHQSTPLILNNVWDTGSACIVQEHGANALATSSASLAWSLGYADGSQLPLNELLMAIERIQNVAKVPLSVDIESGYSDSPQKVADSCKALVEIGVAGINIEDGSQAPDLLIAKIDAIATCTKGALFINARTDVFLRSLTVERAALNMTIERLIKYLRCGAHGGFVPGLNNATMVSEIVSSVNMPINLMVENLQTALAYFSDINVARFSVGPNSYLSAYQHLLPKGSTLSYDKMNGYFMK</sequence>
<keyword evidence="3" id="KW-1185">Reference proteome</keyword>
<name>A0AA37T7T4_9ALTE</name>
<gene>
    <name evidence="2" type="ORF">GCM10007852_39980</name>
</gene>
<reference evidence="2" key="1">
    <citation type="journal article" date="2014" name="Int. J. Syst. Evol. Microbiol.">
        <title>Complete genome sequence of Corynebacterium casei LMG S-19264T (=DSM 44701T), isolated from a smear-ripened cheese.</title>
        <authorList>
            <consortium name="US DOE Joint Genome Institute (JGI-PGF)"/>
            <person name="Walter F."/>
            <person name="Albersmeier A."/>
            <person name="Kalinowski J."/>
            <person name="Ruckert C."/>
        </authorList>
    </citation>
    <scope>NUCLEOTIDE SEQUENCE</scope>
    <source>
        <strain evidence="2">NBRC 110023</strain>
    </source>
</reference>
<dbReference type="InterPro" id="IPR040442">
    <property type="entry name" value="Pyrv_kinase-like_dom_sf"/>
</dbReference>
<dbReference type="GO" id="GO:0003824">
    <property type="term" value="F:catalytic activity"/>
    <property type="evidence" value="ECO:0007669"/>
    <property type="project" value="InterPro"/>
</dbReference>
<dbReference type="SUPFAM" id="SSF51621">
    <property type="entry name" value="Phosphoenolpyruvate/pyruvate domain"/>
    <property type="match status" value="1"/>
</dbReference>
<dbReference type="AlphaFoldDB" id="A0AA37T7T4"/>
<evidence type="ECO:0000256" key="1">
    <source>
        <dbReference type="ARBA" id="ARBA00022723"/>
    </source>
</evidence>
<dbReference type="CDD" id="cd00377">
    <property type="entry name" value="ICL_PEPM"/>
    <property type="match status" value="1"/>
</dbReference>
<dbReference type="EMBL" id="BSOT01000020">
    <property type="protein sequence ID" value="GLR73090.1"/>
    <property type="molecule type" value="Genomic_DNA"/>
</dbReference>
<dbReference type="PANTHER" id="PTHR42905">
    <property type="entry name" value="PHOSPHOENOLPYRUVATE CARBOXYLASE"/>
    <property type="match status" value="1"/>
</dbReference>
<accession>A0AA37T7T4</accession>
<protein>
    <recommendedName>
        <fullName evidence="4">Isocitrate lyase/phosphoenolpyruvate mutase family protein</fullName>
    </recommendedName>
</protein>
<dbReference type="InterPro" id="IPR015813">
    <property type="entry name" value="Pyrv/PenolPyrv_kinase-like_dom"/>
</dbReference>
<dbReference type="PANTHER" id="PTHR42905:SF16">
    <property type="entry name" value="CARBOXYPHOSPHONOENOLPYRUVATE PHOSPHONOMUTASE-LIKE PROTEIN (AFU_ORTHOLOGUE AFUA_5G07230)"/>
    <property type="match status" value="1"/>
</dbReference>
<dbReference type="Gene3D" id="3.20.20.60">
    <property type="entry name" value="Phosphoenolpyruvate-binding domains"/>
    <property type="match status" value="1"/>
</dbReference>
<dbReference type="Proteomes" id="UP001156601">
    <property type="component" value="Unassembled WGS sequence"/>
</dbReference>
<dbReference type="RefSeq" id="WP_284219518.1">
    <property type="nucleotide sequence ID" value="NZ_BSOT01000020.1"/>
</dbReference>
<comment type="caution">
    <text evidence="2">The sequence shown here is derived from an EMBL/GenBank/DDBJ whole genome shotgun (WGS) entry which is preliminary data.</text>
</comment>
<proteinExistence type="predicted"/>
<organism evidence="2 3">
    <name type="scientific">Agaribacter marinus</name>
    <dbReference type="NCBI Taxonomy" id="1431249"/>
    <lineage>
        <taxon>Bacteria</taxon>
        <taxon>Pseudomonadati</taxon>
        <taxon>Pseudomonadota</taxon>
        <taxon>Gammaproteobacteria</taxon>
        <taxon>Alteromonadales</taxon>
        <taxon>Alteromonadaceae</taxon>
        <taxon>Agaribacter</taxon>
    </lineage>
</organism>